<evidence type="ECO:0000313" key="2">
    <source>
        <dbReference type="EMBL" id="KAI1888186.1"/>
    </source>
</evidence>
<protein>
    <submittedName>
        <fullName evidence="2">Uncharacterized protein</fullName>
    </submittedName>
</protein>
<dbReference type="Proteomes" id="UP000829720">
    <property type="component" value="Unassembled WGS sequence"/>
</dbReference>
<dbReference type="EMBL" id="JAERUA010000017">
    <property type="protein sequence ID" value="KAI1888186.1"/>
    <property type="molecule type" value="Genomic_DNA"/>
</dbReference>
<accession>A0A8T3CV21</accession>
<name>A0A8T3CV21_9TELE</name>
<proteinExistence type="predicted"/>
<dbReference type="AlphaFoldDB" id="A0A8T3CV21"/>
<organism evidence="2 3">
    <name type="scientific">Albula goreensis</name>
    <dbReference type="NCBI Taxonomy" id="1534307"/>
    <lineage>
        <taxon>Eukaryota</taxon>
        <taxon>Metazoa</taxon>
        <taxon>Chordata</taxon>
        <taxon>Craniata</taxon>
        <taxon>Vertebrata</taxon>
        <taxon>Euteleostomi</taxon>
        <taxon>Actinopterygii</taxon>
        <taxon>Neopterygii</taxon>
        <taxon>Teleostei</taxon>
        <taxon>Albuliformes</taxon>
        <taxon>Albulidae</taxon>
        <taxon>Albula</taxon>
    </lineage>
</organism>
<reference evidence="2" key="1">
    <citation type="submission" date="2021-01" db="EMBL/GenBank/DDBJ databases">
        <authorList>
            <person name="Zahm M."/>
            <person name="Roques C."/>
            <person name="Cabau C."/>
            <person name="Klopp C."/>
            <person name="Donnadieu C."/>
            <person name="Jouanno E."/>
            <person name="Lampietro C."/>
            <person name="Louis A."/>
            <person name="Herpin A."/>
            <person name="Echchiki A."/>
            <person name="Berthelot C."/>
            <person name="Parey E."/>
            <person name="Roest-Crollius H."/>
            <person name="Braasch I."/>
            <person name="Postlethwait J."/>
            <person name="Bobe J."/>
            <person name="Montfort J."/>
            <person name="Bouchez O."/>
            <person name="Begum T."/>
            <person name="Mejri S."/>
            <person name="Adams A."/>
            <person name="Chen W.-J."/>
            <person name="Guiguen Y."/>
        </authorList>
    </citation>
    <scope>NUCLEOTIDE SEQUENCE</scope>
    <source>
        <tissue evidence="2">Blood</tissue>
    </source>
</reference>
<sequence>MLHSLKREHKGAPGTSRACTRHARGHSEPWRARTRAHCGRRYKTEAPDSHKALRETAGVAERRVPLELDINRLSDKSR</sequence>
<evidence type="ECO:0000256" key="1">
    <source>
        <dbReference type="SAM" id="MobiDB-lite"/>
    </source>
</evidence>
<keyword evidence="3" id="KW-1185">Reference proteome</keyword>
<feature type="region of interest" description="Disordered" evidence="1">
    <location>
        <begin position="1"/>
        <end position="54"/>
    </location>
</feature>
<gene>
    <name evidence="2" type="ORF">AGOR_G00182430</name>
</gene>
<feature type="compositionally biased region" description="Basic and acidic residues" evidence="1">
    <location>
        <begin position="42"/>
        <end position="54"/>
    </location>
</feature>
<comment type="caution">
    <text evidence="2">The sequence shown here is derived from an EMBL/GenBank/DDBJ whole genome shotgun (WGS) entry which is preliminary data.</text>
</comment>
<feature type="compositionally biased region" description="Basic residues" evidence="1">
    <location>
        <begin position="32"/>
        <end position="41"/>
    </location>
</feature>
<evidence type="ECO:0000313" key="3">
    <source>
        <dbReference type="Proteomes" id="UP000829720"/>
    </source>
</evidence>